<evidence type="ECO:0000313" key="2">
    <source>
        <dbReference type="EMBL" id="RIH89854.1"/>
    </source>
</evidence>
<feature type="transmembrane region" description="Helical" evidence="1">
    <location>
        <begin position="21"/>
        <end position="44"/>
    </location>
</feature>
<dbReference type="RefSeq" id="WP_119275452.1">
    <property type="nucleotide sequence ID" value="NZ_QWLA01000001.1"/>
</dbReference>
<keyword evidence="1" id="KW-0812">Transmembrane</keyword>
<sequence length="346" mass="38919">MPKTQAYAASWANWLISRWDALGMLFWLPYLGLFVLLALAVTLAKWWDGSLAVGQFLPLQILAASYVPWGLLLIRYLIRAAQEALENIQPTLEPSEADYQELRYQLSVAPAVPTLAATLIGAGFGMFYWLVIMQPVHPFILWGSSRLSLAIDLGIAFLIWAVLGTLFFIALRQSRTLQQIYSRIEQINLMLPQPLYALSNHTLVAAVGGTLINYVWFAVLSLTITHPPPAIIAVSLGIEAIIVMVFVLPLWSIHILLLEEKHRLQGLLNERLRKVTTDLHQTIDAGMLEKIDPVQKALSSIQIQQAVLDRVSTWPWQPETFRILSTAIAAPLLIWLVQRILSRLFT</sequence>
<evidence type="ECO:0000256" key="1">
    <source>
        <dbReference type="SAM" id="Phobius"/>
    </source>
</evidence>
<dbReference type="AlphaFoldDB" id="A0A399EZ75"/>
<organism evidence="2 3">
    <name type="scientific">Calidithermus roseus</name>
    <dbReference type="NCBI Taxonomy" id="1644118"/>
    <lineage>
        <taxon>Bacteria</taxon>
        <taxon>Thermotogati</taxon>
        <taxon>Deinococcota</taxon>
        <taxon>Deinococci</taxon>
        <taxon>Thermales</taxon>
        <taxon>Thermaceae</taxon>
        <taxon>Calidithermus</taxon>
    </lineage>
</organism>
<feature type="transmembrane region" description="Helical" evidence="1">
    <location>
        <begin position="149"/>
        <end position="171"/>
    </location>
</feature>
<feature type="transmembrane region" description="Helical" evidence="1">
    <location>
        <begin position="108"/>
        <end position="129"/>
    </location>
</feature>
<accession>A0A399EZ75</accession>
<name>A0A399EZ75_9DEIN</name>
<feature type="transmembrane region" description="Helical" evidence="1">
    <location>
        <begin position="56"/>
        <end position="78"/>
    </location>
</feature>
<comment type="caution">
    <text evidence="2">The sequence shown here is derived from an EMBL/GenBank/DDBJ whole genome shotgun (WGS) entry which is preliminary data.</text>
</comment>
<feature type="transmembrane region" description="Helical" evidence="1">
    <location>
        <begin position="230"/>
        <end position="258"/>
    </location>
</feature>
<feature type="transmembrane region" description="Helical" evidence="1">
    <location>
        <begin position="203"/>
        <end position="224"/>
    </location>
</feature>
<protein>
    <submittedName>
        <fullName evidence="2">Uncharacterized protein</fullName>
    </submittedName>
</protein>
<keyword evidence="1" id="KW-1133">Transmembrane helix</keyword>
<dbReference type="OrthoDB" id="10016014at2"/>
<reference evidence="2 3" key="1">
    <citation type="submission" date="2018-08" db="EMBL/GenBank/DDBJ databases">
        <title>Meiothermus roseus NBRC 110900 genome sequencing project.</title>
        <authorList>
            <person name="Da Costa M.S."/>
            <person name="Albuquerque L."/>
            <person name="Raposo P."/>
            <person name="Froufe H.J.C."/>
            <person name="Barroso C.S."/>
            <person name="Egas C."/>
        </authorList>
    </citation>
    <scope>NUCLEOTIDE SEQUENCE [LARGE SCALE GENOMIC DNA]</scope>
    <source>
        <strain evidence="2 3">NBRC 110900</strain>
    </source>
</reference>
<gene>
    <name evidence="2" type="ORF">Mrose_00079</name>
</gene>
<proteinExistence type="predicted"/>
<dbReference type="EMBL" id="QWLA01000001">
    <property type="protein sequence ID" value="RIH89854.1"/>
    <property type="molecule type" value="Genomic_DNA"/>
</dbReference>
<evidence type="ECO:0000313" key="3">
    <source>
        <dbReference type="Proteomes" id="UP000265341"/>
    </source>
</evidence>
<keyword evidence="3" id="KW-1185">Reference proteome</keyword>
<keyword evidence="1" id="KW-0472">Membrane</keyword>
<dbReference type="Proteomes" id="UP000265341">
    <property type="component" value="Unassembled WGS sequence"/>
</dbReference>